<dbReference type="EMBL" id="BOOQ01000003">
    <property type="protein sequence ID" value="GII44601.1"/>
    <property type="molecule type" value="Genomic_DNA"/>
</dbReference>
<evidence type="ECO:0000313" key="3">
    <source>
        <dbReference type="Proteomes" id="UP000644610"/>
    </source>
</evidence>
<sequence>MGEVIVIEHLTLDGVMQAPGHPDEDRRDDFRHGGWAADRSQDPAMQEAMGARMSSTWSLLLGRTTYERFADYWPRQEPNPFTEALNRVQKYVASTTLTEPLPWQNSTLLKGDAADAVAVLKEELNENLVVFGSGRLVQSLLPRHLVDEYVLMIHPLVLGTGRLLFPGSGSALSGLRLADSTTTETGVVIATYRDSSA</sequence>
<dbReference type="InterPro" id="IPR002734">
    <property type="entry name" value="RibDG_C"/>
</dbReference>
<dbReference type="SUPFAM" id="SSF53597">
    <property type="entry name" value="Dihydrofolate reductase-like"/>
    <property type="match status" value="1"/>
</dbReference>
<organism evidence="2 3">
    <name type="scientific">Planotetraspora silvatica</name>
    <dbReference type="NCBI Taxonomy" id="234614"/>
    <lineage>
        <taxon>Bacteria</taxon>
        <taxon>Bacillati</taxon>
        <taxon>Actinomycetota</taxon>
        <taxon>Actinomycetes</taxon>
        <taxon>Streptosporangiales</taxon>
        <taxon>Streptosporangiaceae</taxon>
        <taxon>Planotetraspora</taxon>
    </lineage>
</organism>
<evidence type="ECO:0000313" key="2">
    <source>
        <dbReference type="EMBL" id="GII44601.1"/>
    </source>
</evidence>
<proteinExistence type="predicted"/>
<dbReference type="InterPro" id="IPR024072">
    <property type="entry name" value="DHFR-like_dom_sf"/>
</dbReference>
<dbReference type="GO" id="GO:0008703">
    <property type="term" value="F:5-amino-6-(5-phosphoribosylamino)uracil reductase activity"/>
    <property type="evidence" value="ECO:0007669"/>
    <property type="project" value="InterPro"/>
</dbReference>
<dbReference type="Proteomes" id="UP000644610">
    <property type="component" value="Unassembled WGS sequence"/>
</dbReference>
<dbReference type="Gene3D" id="3.40.430.10">
    <property type="entry name" value="Dihydrofolate Reductase, subunit A"/>
    <property type="match status" value="1"/>
</dbReference>
<dbReference type="PANTHER" id="PTHR38011">
    <property type="entry name" value="DIHYDROFOLATE REDUCTASE FAMILY PROTEIN (AFU_ORTHOLOGUE AFUA_8G06820)"/>
    <property type="match status" value="1"/>
</dbReference>
<dbReference type="RefSeq" id="WP_203972236.1">
    <property type="nucleotide sequence ID" value="NZ_BAAAKY010000004.1"/>
</dbReference>
<accession>A0A8J3XLW6</accession>
<name>A0A8J3XLW6_9ACTN</name>
<evidence type="ECO:0000259" key="1">
    <source>
        <dbReference type="Pfam" id="PF01872"/>
    </source>
</evidence>
<keyword evidence="3" id="KW-1185">Reference proteome</keyword>
<dbReference type="AlphaFoldDB" id="A0A8J3XLW6"/>
<feature type="domain" description="Bacterial bifunctional deaminase-reductase C-terminal" evidence="1">
    <location>
        <begin position="5"/>
        <end position="188"/>
    </location>
</feature>
<dbReference type="PANTHER" id="PTHR38011:SF2">
    <property type="entry name" value="BIFUNCTIONAL DEAMINASE-REDUCTASE DOMAIN PROTEIN"/>
    <property type="match status" value="1"/>
</dbReference>
<comment type="caution">
    <text evidence="2">The sequence shown here is derived from an EMBL/GenBank/DDBJ whole genome shotgun (WGS) entry which is preliminary data.</text>
</comment>
<gene>
    <name evidence="2" type="ORF">Psi02_10250</name>
</gene>
<reference evidence="2" key="1">
    <citation type="submission" date="2021-01" db="EMBL/GenBank/DDBJ databases">
        <title>Whole genome shotgun sequence of Planotetraspora silvatica NBRC 100141.</title>
        <authorList>
            <person name="Komaki H."/>
            <person name="Tamura T."/>
        </authorList>
    </citation>
    <scope>NUCLEOTIDE SEQUENCE</scope>
    <source>
        <strain evidence="2">NBRC 100141</strain>
    </source>
</reference>
<dbReference type="GO" id="GO:0009231">
    <property type="term" value="P:riboflavin biosynthetic process"/>
    <property type="evidence" value="ECO:0007669"/>
    <property type="project" value="InterPro"/>
</dbReference>
<dbReference type="InterPro" id="IPR050765">
    <property type="entry name" value="Riboflavin_Biosynth_HTPR"/>
</dbReference>
<protein>
    <submittedName>
        <fullName evidence="2">Deaminase reductase</fullName>
    </submittedName>
</protein>
<dbReference type="Pfam" id="PF01872">
    <property type="entry name" value="RibD_C"/>
    <property type="match status" value="1"/>
</dbReference>